<evidence type="ECO:0000256" key="2">
    <source>
        <dbReference type="ARBA" id="ARBA00022704"/>
    </source>
</evidence>
<evidence type="ECO:0000313" key="5">
    <source>
        <dbReference type="Proteomes" id="UP001472677"/>
    </source>
</evidence>
<dbReference type="InterPro" id="IPR000010">
    <property type="entry name" value="Cystatin_dom"/>
</dbReference>
<dbReference type="CDD" id="cd00042">
    <property type="entry name" value="CY"/>
    <property type="match status" value="1"/>
</dbReference>
<proteinExistence type="predicted"/>
<dbReference type="InterPro" id="IPR006525">
    <property type="entry name" value="Cystatin-related_pln"/>
</dbReference>
<feature type="domain" description="Cystatin" evidence="3">
    <location>
        <begin position="45"/>
        <end position="138"/>
    </location>
</feature>
<dbReference type="PANTHER" id="PTHR31260:SF69">
    <property type="entry name" value="CYSTATIN_MONELLIN SUPERFAMILY PROTEIN"/>
    <property type="match status" value="1"/>
</dbReference>
<dbReference type="SMART" id="SM00043">
    <property type="entry name" value="CY"/>
    <property type="match status" value="1"/>
</dbReference>
<dbReference type="EMBL" id="JBBPBM010000046">
    <property type="protein sequence ID" value="KAK8521917.1"/>
    <property type="molecule type" value="Genomic_DNA"/>
</dbReference>
<dbReference type="NCBIfam" id="TIGR01638">
    <property type="entry name" value="Atha_cystat_rel"/>
    <property type="match status" value="1"/>
</dbReference>
<dbReference type="Gene3D" id="3.10.450.10">
    <property type="match status" value="1"/>
</dbReference>
<dbReference type="Proteomes" id="UP001472677">
    <property type="component" value="Unassembled WGS sequence"/>
</dbReference>
<keyword evidence="1" id="KW-0646">Protease inhibitor</keyword>
<accession>A0ABR2CQA1</accession>
<gene>
    <name evidence="4" type="ORF">V6N12_066489</name>
</gene>
<evidence type="ECO:0000259" key="3">
    <source>
        <dbReference type="SMART" id="SM00043"/>
    </source>
</evidence>
<dbReference type="InterPro" id="IPR046350">
    <property type="entry name" value="Cystatin_sf"/>
</dbReference>
<organism evidence="4 5">
    <name type="scientific">Hibiscus sabdariffa</name>
    <name type="common">roselle</name>
    <dbReference type="NCBI Taxonomy" id="183260"/>
    <lineage>
        <taxon>Eukaryota</taxon>
        <taxon>Viridiplantae</taxon>
        <taxon>Streptophyta</taxon>
        <taxon>Embryophyta</taxon>
        <taxon>Tracheophyta</taxon>
        <taxon>Spermatophyta</taxon>
        <taxon>Magnoliopsida</taxon>
        <taxon>eudicotyledons</taxon>
        <taxon>Gunneridae</taxon>
        <taxon>Pentapetalae</taxon>
        <taxon>rosids</taxon>
        <taxon>malvids</taxon>
        <taxon>Malvales</taxon>
        <taxon>Malvaceae</taxon>
        <taxon>Malvoideae</taxon>
        <taxon>Hibiscus</taxon>
    </lineage>
</organism>
<name>A0ABR2CQA1_9ROSI</name>
<evidence type="ECO:0000313" key="4">
    <source>
        <dbReference type="EMBL" id="KAK8521917.1"/>
    </source>
</evidence>
<evidence type="ECO:0000256" key="1">
    <source>
        <dbReference type="ARBA" id="ARBA00022690"/>
    </source>
</evidence>
<dbReference type="InterPro" id="IPR006462">
    <property type="entry name" value="MS5"/>
</dbReference>
<keyword evidence="2" id="KW-0789">Thiol protease inhibitor</keyword>
<reference evidence="4 5" key="1">
    <citation type="journal article" date="2024" name="G3 (Bethesda)">
        <title>Genome assembly of Hibiscus sabdariffa L. provides insights into metabolisms of medicinal natural products.</title>
        <authorList>
            <person name="Kim T."/>
        </authorList>
    </citation>
    <scope>NUCLEOTIDE SEQUENCE [LARGE SCALE GENOMIC DNA]</scope>
    <source>
        <strain evidence="4">TK-2024</strain>
        <tissue evidence="4">Old leaves</tissue>
    </source>
</reference>
<dbReference type="Pfam" id="PF00031">
    <property type="entry name" value="Cystatin"/>
    <property type="match status" value="1"/>
</dbReference>
<sequence>MSEAKKPVDDMYDSDEDGMSKEDWARYEKEVSSSRGYDVGVYDCLSCGLITPIDVDCLEELPSYAKMAVDYYNGHNHTNFKFVELVKVNSRVVSGILFYLTFKVEDADNEKTETFQARVWSKIRGKNGEDMVEIEECRIKPTTS</sequence>
<protein>
    <recommendedName>
        <fullName evidence="3">Cystatin domain-containing protein</fullName>
    </recommendedName>
</protein>
<comment type="caution">
    <text evidence="4">The sequence shown here is derived from an EMBL/GenBank/DDBJ whole genome shotgun (WGS) entry which is preliminary data.</text>
</comment>
<dbReference type="SUPFAM" id="SSF54403">
    <property type="entry name" value="Cystatin/monellin"/>
    <property type="match status" value="1"/>
</dbReference>
<dbReference type="PANTHER" id="PTHR31260">
    <property type="entry name" value="CYSTATIN/MONELLIN SUPERFAMILY PROTEIN"/>
    <property type="match status" value="1"/>
</dbReference>
<keyword evidence="5" id="KW-1185">Reference proteome</keyword>